<accession>A0A098YCI3</accession>
<dbReference type="EMBL" id="JPMX01000010">
    <property type="protein sequence ID" value="KGH48174.1"/>
    <property type="molecule type" value="Genomic_DNA"/>
</dbReference>
<organism evidence="1 2">
    <name type="scientific">Modestobacter caceresii</name>
    <dbReference type="NCBI Taxonomy" id="1522368"/>
    <lineage>
        <taxon>Bacteria</taxon>
        <taxon>Bacillati</taxon>
        <taxon>Actinomycetota</taxon>
        <taxon>Actinomycetes</taxon>
        <taxon>Geodermatophilales</taxon>
        <taxon>Geodermatophilaceae</taxon>
        <taxon>Modestobacter</taxon>
    </lineage>
</organism>
<evidence type="ECO:0000313" key="2">
    <source>
        <dbReference type="Proteomes" id="UP000029713"/>
    </source>
</evidence>
<dbReference type="AlphaFoldDB" id="A0A098YCI3"/>
<dbReference type="Proteomes" id="UP000029713">
    <property type="component" value="Unassembled WGS sequence"/>
</dbReference>
<reference evidence="1 2" key="1">
    <citation type="submission" date="2014-07" db="EMBL/GenBank/DDBJ databases">
        <title>Biosystematic studies on Modestobacter strains isolated from extreme hyper-arid desert soil and from historic building.</title>
        <authorList>
            <person name="Bukarasam K."/>
            <person name="Bull A."/>
            <person name="Girard G."/>
            <person name="van Wezel G."/>
            <person name="Goodfellow M."/>
        </authorList>
    </citation>
    <scope>NUCLEOTIDE SEQUENCE [LARGE SCALE GENOMIC DNA]</scope>
    <source>
        <strain evidence="1 2">KNN45-2b</strain>
    </source>
</reference>
<proteinExistence type="predicted"/>
<sequence>MSTNPSKTKMKTTTPTAAELSRMAVTEARERFAIRQEADRQARETAEELVARLVRGDDTPTAADLSLADYAAKRTGLLVKAAEAKVKAAERAQLNDDTELAELFRPILADVYGGRVPVVVTGIPAEAKPGNDGDPLLFIVQPKPTHTAGGVLSGMVELVFFRPDLFAPLDVGKVEQQCWALGYTVQPHQLGTSPAGKMHRDGLRLTVHRASYPVPILSAAPSGDAVRDFALTVNGDLQQSVRTASKPPAITGEPVARRASSKLTGRRVVSSVPGDDGEVRVTVETTHEVTPGAGLPDGYANERLRQAVGQMDGQVADGVGRVVAAGALSITMPDLARPDFAQQAWTVRTRFILTYRPH</sequence>
<name>A0A098YCI3_9ACTN</name>
<comment type="caution">
    <text evidence="1">The sequence shown here is derived from an EMBL/GenBank/DDBJ whole genome shotgun (WGS) entry which is preliminary data.</text>
</comment>
<evidence type="ECO:0000313" key="1">
    <source>
        <dbReference type="EMBL" id="KGH48174.1"/>
    </source>
</evidence>
<gene>
    <name evidence="1" type="ORF">IN07_03740</name>
</gene>
<keyword evidence="2" id="KW-1185">Reference proteome</keyword>
<dbReference type="STRING" id="1522368.IN07_03740"/>
<protein>
    <submittedName>
        <fullName evidence="1">Uncharacterized protein</fullName>
    </submittedName>
</protein>